<reference evidence="8 9" key="1">
    <citation type="submission" date="2024-01" db="EMBL/GenBank/DDBJ databases">
        <title>Comparative genomics of Cryptococcus and Kwoniella reveals pathogenesis evolution and contrasting modes of karyotype evolution via chromosome fusion or intercentromeric recombination.</title>
        <authorList>
            <person name="Coelho M.A."/>
            <person name="David-Palma M."/>
            <person name="Shea T."/>
            <person name="Bowers K."/>
            <person name="McGinley-Smith S."/>
            <person name="Mohammad A.W."/>
            <person name="Gnirke A."/>
            <person name="Yurkov A.M."/>
            <person name="Nowrousian M."/>
            <person name="Sun S."/>
            <person name="Cuomo C.A."/>
            <person name="Heitman J."/>
        </authorList>
    </citation>
    <scope>NUCLEOTIDE SEQUENCE [LARGE SCALE GENOMIC DNA]</scope>
    <source>
        <strain evidence="8 9">CBS 6074</strain>
    </source>
</reference>
<evidence type="ECO:0000313" key="8">
    <source>
        <dbReference type="EMBL" id="WWC91367.1"/>
    </source>
</evidence>
<protein>
    <recommendedName>
        <fullName evidence="7">C3H1-type domain-containing protein</fullName>
    </recommendedName>
</protein>
<evidence type="ECO:0000259" key="7">
    <source>
        <dbReference type="PROSITE" id="PS50103"/>
    </source>
</evidence>
<dbReference type="Pfam" id="PF00642">
    <property type="entry name" value="zf-CCCH"/>
    <property type="match status" value="1"/>
</dbReference>
<dbReference type="AlphaFoldDB" id="A0AAX4K1C7"/>
<dbReference type="GO" id="GO:0008270">
    <property type="term" value="F:zinc ion binding"/>
    <property type="evidence" value="ECO:0007669"/>
    <property type="project" value="UniProtKB-KW"/>
</dbReference>
<dbReference type="Proteomes" id="UP001355207">
    <property type="component" value="Chromosome 8"/>
</dbReference>
<dbReference type="PROSITE" id="PS50103">
    <property type="entry name" value="ZF_C3H1"/>
    <property type="match status" value="1"/>
</dbReference>
<dbReference type="Gene3D" id="4.10.1000.10">
    <property type="entry name" value="Zinc finger, CCCH-type"/>
    <property type="match status" value="1"/>
</dbReference>
<evidence type="ECO:0000256" key="3">
    <source>
        <dbReference type="ARBA" id="ARBA00022771"/>
    </source>
</evidence>
<evidence type="ECO:0000256" key="2">
    <source>
        <dbReference type="ARBA" id="ARBA00022737"/>
    </source>
</evidence>
<organism evidence="8 9">
    <name type="scientific">Kwoniella dendrophila CBS 6074</name>
    <dbReference type="NCBI Taxonomy" id="1295534"/>
    <lineage>
        <taxon>Eukaryota</taxon>
        <taxon>Fungi</taxon>
        <taxon>Dikarya</taxon>
        <taxon>Basidiomycota</taxon>
        <taxon>Agaricomycotina</taxon>
        <taxon>Tremellomycetes</taxon>
        <taxon>Tremellales</taxon>
        <taxon>Cryptococcaceae</taxon>
        <taxon>Kwoniella</taxon>
    </lineage>
</organism>
<evidence type="ECO:0000256" key="1">
    <source>
        <dbReference type="ARBA" id="ARBA00022723"/>
    </source>
</evidence>
<name>A0AAX4K1C7_9TREE</name>
<keyword evidence="1 5" id="KW-0479">Metal-binding</keyword>
<dbReference type="EMBL" id="CP144105">
    <property type="protein sequence ID" value="WWC91367.1"/>
    <property type="molecule type" value="Genomic_DNA"/>
</dbReference>
<dbReference type="InterPro" id="IPR000571">
    <property type="entry name" value="Znf_CCCH"/>
</dbReference>
<evidence type="ECO:0000256" key="6">
    <source>
        <dbReference type="SAM" id="MobiDB-lite"/>
    </source>
</evidence>
<evidence type="ECO:0000256" key="4">
    <source>
        <dbReference type="ARBA" id="ARBA00022833"/>
    </source>
</evidence>
<evidence type="ECO:0000313" key="9">
    <source>
        <dbReference type="Proteomes" id="UP001355207"/>
    </source>
</evidence>
<evidence type="ECO:0000256" key="5">
    <source>
        <dbReference type="PROSITE-ProRule" id="PRU00723"/>
    </source>
</evidence>
<keyword evidence="9" id="KW-1185">Reference proteome</keyword>
<dbReference type="FunFam" id="4.10.1000.10:FF:000001">
    <property type="entry name" value="zinc finger CCCH domain-containing protein 15-like"/>
    <property type="match status" value="1"/>
</dbReference>
<dbReference type="SMART" id="SM00356">
    <property type="entry name" value="ZnF_C3H1"/>
    <property type="match status" value="1"/>
</dbReference>
<proteinExistence type="predicted"/>
<dbReference type="GeneID" id="91096979"/>
<feature type="region of interest" description="Disordered" evidence="6">
    <location>
        <begin position="144"/>
        <end position="165"/>
    </location>
</feature>
<feature type="region of interest" description="Disordered" evidence="6">
    <location>
        <begin position="527"/>
        <end position="556"/>
    </location>
</feature>
<accession>A0AAX4K1C7</accession>
<keyword evidence="3 5" id="KW-0863">Zinc-finger</keyword>
<dbReference type="RefSeq" id="XP_066078129.1">
    <property type="nucleotide sequence ID" value="XM_066222032.1"/>
</dbReference>
<sequence>MSALMSPRNYQHVNYSSSHHKNWNERFSSPHSTIDTKYQYIKHPSTGTNSPITDDTSEVDVNLNGFSYFDEPVPTAGYDRYLEKNDNLPNHFAQPPRPRLVGSGVGTVNKYLNDAKAFGSLTTDNNSKASTKHLRVVKEFNAATAASENGQESRTAPSITAKSFTPKSTFQNEKVAHSDYGLFKPTYDGTTTFNPEHMLSSSAYATPSSFLPDLSIFGTAECIASLIAASPNTTMPDGTPVTRPFSFDPLPYTDEDIPVPQPYNIEYPHPITAYASPRVNPETVRRSGYDRLLKHLVREDLPLVLGTRLYDAGFRDLDSSVYLLFSFDGSQGNGIPESLWSKLENVTSSKLPVGTAGISPFARSTTVSMAPQMPPRFAQLSNQTTRDHDTSTSHSNTHDAGYFSRPMFTRQNHYDETPAPSLSYHPIRHASSKHQLSSVAARPTADSHADLIKSINTNRKLDDGCSPFYKTEICSIWSQSGTCKYGNRCQYAHGLEELRLPRHMQDDDRYNGPNLLLHGVEDRMAYPSPGKSTSFQLHPKPTTLPQARPEPRRASCPPQQLATLAETEDDHLLPLSQYQQICEIPAPIGSERPALSSTSIPASTRSSISCTEKWEDMPPFILSDSNHPLANESRSTRLRSEPSTMSLSFSSSSGSRYSMYTDYSDATTSSPIEADITISDQGNLGHPGNGNDQVDIGINRKSGPFSFENGYSVW</sequence>
<dbReference type="InterPro" id="IPR036855">
    <property type="entry name" value="Znf_CCCH_sf"/>
</dbReference>
<feature type="zinc finger region" description="C3H1-type" evidence="5">
    <location>
        <begin position="468"/>
        <end position="496"/>
    </location>
</feature>
<keyword evidence="4 5" id="KW-0862">Zinc</keyword>
<gene>
    <name evidence="8" type="ORF">L201_006310</name>
</gene>
<dbReference type="SUPFAM" id="SSF90229">
    <property type="entry name" value="CCCH zinc finger"/>
    <property type="match status" value="1"/>
</dbReference>
<feature type="domain" description="C3H1-type" evidence="7">
    <location>
        <begin position="468"/>
        <end position="496"/>
    </location>
</feature>
<keyword evidence="2" id="KW-0677">Repeat</keyword>